<keyword evidence="1" id="KW-0560">Oxidoreductase</keyword>
<organism evidence="5 6">
    <name type="scientific">Scytalidium lignicola</name>
    <name type="common">Hyphomycete</name>
    <dbReference type="NCBI Taxonomy" id="5539"/>
    <lineage>
        <taxon>Eukaryota</taxon>
        <taxon>Fungi</taxon>
        <taxon>Dikarya</taxon>
        <taxon>Ascomycota</taxon>
        <taxon>Pezizomycotina</taxon>
        <taxon>Leotiomycetes</taxon>
        <taxon>Leotiomycetes incertae sedis</taxon>
        <taxon>Scytalidium</taxon>
    </lineage>
</organism>
<comment type="caution">
    <text evidence="5">The sequence shown here is derived from an EMBL/GenBank/DDBJ whole genome shotgun (WGS) entry which is preliminary data.</text>
</comment>
<feature type="domain" description="TauD/TfdA-like" evidence="4">
    <location>
        <begin position="56"/>
        <end position="312"/>
    </location>
</feature>
<feature type="region of interest" description="Disordered" evidence="3">
    <location>
        <begin position="398"/>
        <end position="417"/>
    </location>
</feature>
<dbReference type="STRING" id="5539.A0A3E2HCI4"/>
<dbReference type="InterPro" id="IPR003819">
    <property type="entry name" value="TauD/TfdA-like"/>
</dbReference>
<evidence type="ECO:0000256" key="2">
    <source>
        <dbReference type="ARBA" id="ARBA00023194"/>
    </source>
</evidence>
<evidence type="ECO:0000256" key="3">
    <source>
        <dbReference type="SAM" id="MobiDB-lite"/>
    </source>
</evidence>
<dbReference type="InterPro" id="IPR042098">
    <property type="entry name" value="TauD-like_sf"/>
</dbReference>
<evidence type="ECO:0000313" key="6">
    <source>
        <dbReference type="Proteomes" id="UP000258309"/>
    </source>
</evidence>
<feature type="non-terminal residue" evidence="5">
    <location>
        <position position="417"/>
    </location>
</feature>
<dbReference type="SUPFAM" id="SSF51197">
    <property type="entry name" value="Clavaminate synthase-like"/>
    <property type="match status" value="1"/>
</dbReference>
<reference evidence="5 6" key="1">
    <citation type="submission" date="2018-05" db="EMBL/GenBank/DDBJ databases">
        <title>Draft genome sequence of Scytalidium lignicola DSM 105466, a ubiquitous saprotrophic fungus.</title>
        <authorList>
            <person name="Buettner E."/>
            <person name="Gebauer A.M."/>
            <person name="Hofrichter M."/>
            <person name="Liers C."/>
            <person name="Kellner H."/>
        </authorList>
    </citation>
    <scope>NUCLEOTIDE SEQUENCE [LARGE SCALE GENOMIC DNA]</scope>
    <source>
        <strain evidence="5 6">DSM 105466</strain>
    </source>
</reference>
<dbReference type="OrthoDB" id="272271at2759"/>
<dbReference type="Proteomes" id="UP000258309">
    <property type="component" value="Unassembled WGS sequence"/>
</dbReference>
<proteinExistence type="predicted"/>
<dbReference type="OMA" id="WAEYWGD"/>
<accession>A0A3E2HCI4</accession>
<dbReference type="EMBL" id="NCSJ02000084">
    <property type="protein sequence ID" value="RFU31100.1"/>
    <property type="molecule type" value="Genomic_DNA"/>
</dbReference>
<keyword evidence="6" id="KW-1185">Reference proteome</keyword>
<sequence>MADHEVADIVNKEWKAADAVNNPDRWIHRLTPEELEGFDHALKTTLAKGHKGCETMTKEDFPLNKAASDVLALVLEKLENDMGMYVLRGIPVQNYTKDELRMMYWGLGLHMGTSVSQSGKGDYIGDVKNFGDKIDAWSHSGRGYMSRKRLEFHSDSADVVSLLVLNTAKEGGLSKICSAIAVRNEIARKRPDLLKVLYEDFYWSWKGYEKKGERPWYHYPMYSDCDGRFSCRKILPHIFSGQDFPDVPRLTDQQKEALAYIDEVTNDETLYFSMMFEPGDIQFLNNHITHHARSEFLDGDTMETRRHLLRLWLAPKNSRPLSPRLKDFYQDGSSGACSSLVAIVEEDKDEEEEEKMAGREKEEEVRVEVLIEVVVAVMAEEESYKTKPFLLQPCRTRAQNDSEIGERANPNDSAQTS</sequence>
<evidence type="ECO:0000313" key="5">
    <source>
        <dbReference type="EMBL" id="RFU31100.1"/>
    </source>
</evidence>
<dbReference type="PANTHER" id="PTHR10696:SF56">
    <property type="entry name" value="TAUD_TFDA-LIKE DOMAIN-CONTAINING PROTEIN"/>
    <property type="match status" value="1"/>
</dbReference>
<dbReference type="Gene3D" id="3.60.130.10">
    <property type="entry name" value="Clavaminate synthase-like"/>
    <property type="match status" value="1"/>
</dbReference>
<evidence type="ECO:0000259" key="4">
    <source>
        <dbReference type="Pfam" id="PF02668"/>
    </source>
</evidence>
<dbReference type="InterPro" id="IPR050411">
    <property type="entry name" value="AlphaKG_dependent_hydroxylases"/>
</dbReference>
<keyword evidence="2" id="KW-0045">Antibiotic biosynthesis</keyword>
<dbReference type="Pfam" id="PF02668">
    <property type="entry name" value="TauD"/>
    <property type="match status" value="1"/>
</dbReference>
<dbReference type="GO" id="GO:0016491">
    <property type="term" value="F:oxidoreductase activity"/>
    <property type="evidence" value="ECO:0007669"/>
    <property type="project" value="UniProtKB-KW"/>
</dbReference>
<feature type="non-terminal residue" evidence="5">
    <location>
        <position position="1"/>
    </location>
</feature>
<name>A0A3E2HCI4_SCYLI</name>
<evidence type="ECO:0000256" key="1">
    <source>
        <dbReference type="ARBA" id="ARBA00023002"/>
    </source>
</evidence>
<dbReference type="PANTHER" id="PTHR10696">
    <property type="entry name" value="GAMMA-BUTYROBETAINE HYDROXYLASE-RELATED"/>
    <property type="match status" value="1"/>
</dbReference>
<protein>
    <recommendedName>
        <fullName evidence="4">TauD/TfdA-like domain-containing protein</fullName>
    </recommendedName>
</protein>
<dbReference type="AlphaFoldDB" id="A0A3E2HCI4"/>
<gene>
    <name evidence="5" type="ORF">B7463_g5268</name>
</gene>
<dbReference type="GO" id="GO:0017000">
    <property type="term" value="P:antibiotic biosynthetic process"/>
    <property type="evidence" value="ECO:0007669"/>
    <property type="project" value="UniProtKB-KW"/>
</dbReference>